<name>A0A1G6I247_9BACL</name>
<keyword evidence="2" id="KW-1185">Reference proteome</keyword>
<dbReference type="GO" id="GO:0005829">
    <property type="term" value="C:cytosol"/>
    <property type="evidence" value="ECO:0007669"/>
    <property type="project" value="TreeGrafter"/>
</dbReference>
<dbReference type="NCBIfam" id="NF009804">
    <property type="entry name" value="PRK13288.1"/>
    <property type="match status" value="1"/>
</dbReference>
<sequence length="222" mass="24581">MKYRTILFDLDGTLLNTTDLIVASFLHTLDRHCPGQYEEQDVLSCLGEPLRDQMIRFGGEERADEMVRTYREHNIAHHDQYVKTFPGVNKVIQTLHDAGLSLGVVSNKSRVTVEMGLKLCRLEPWFSTVVCVEDAEKPKPDPAPIRLALNRLQAEEKTALMVGDSKYDLIAAAEAGVDSAGVAWATHGKESLLSYHPTVILETMESLYEVVGLEKAAEGGPS</sequence>
<dbReference type="InterPro" id="IPR050155">
    <property type="entry name" value="HAD-like_hydrolase_sf"/>
</dbReference>
<dbReference type="PANTHER" id="PTHR43434:SF26">
    <property type="entry name" value="PYROPHOSPHATASE PPAX"/>
    <property type="match status" value="1"/>
</dbReference>
<dbReference type="AlphaFoldDB" id="A0A1G6I247"/>
<dbReference type="RefSeq" id="WP_176757748.1">
    <property type="nucleotide sequence ID" value="NZ_FMZA01000002.1"/>
</dbReference>
<dbReference type="Gene3D" id="3.40.50.1000">
    <property type="entry name" value="HAD superfamily/HAD-like"/>
    <property type="match status" value="1"/>
</dbReference>
<dbReference type="InterPro" id="IPR006439">
    <property type="entry name" value="HAD-SF_hydro_IA"/>
</dbReference>
<dbReference type="SFLD" id="SFLDG01135">
    <property type="entry name" value="C1.5.6:_HAD__Beta-PGM__Phospha"/>
    <property type="match status" value="1"/>
</dbReference>
<organism evidence="1 2">
    <name type="scientific">Melghirimyces thermohalophilus</name>
    <dbReference type="NCBI Taxonomy" id="1236220"/>
    <lineage>
        <taxon>Bacteria</taxon>
        <taxon>Bacillati</taxon>
        <taxon>Bacillota</taxon>
        <taxon>Bacilli</taxon>
        <taxon>Bacillales</taxon>
        <taxon>Thermoactinomycetaceae</taxon>
        <taxon>Melghirimyces</taxon>
    </lineage>
</organism>
<dbReference type="InterPro" id="IPR023214">
    <property type="entry name" value="HAD_sf"/>
</dbReference>
<dbReference type="SFLD" id="SFLDG01129">
    <property type="entry name" value="C1.5:_HAD__Beta-PGM__Phosphata"/>
    <property type="match status" value="1"/>
</dbReference>
<dbReference type="EMBL" id="FMZA01000002">
    <property type="protein sequence ID" value="SDC00488.1"/>
    <property type="molecule type" value="Genomic_DNA"/>
</dbReference>
<dbReference type="Proteomes" id="UP000199387">
    <property type="component" value="Unassembled WGS sequence"/>
</dbReference>
<evidence type="ECO:0000313" key="2">
    <source>
        <dbReference type="Proteomes" id="UP000199387"/>
    </source>
</evidence>
<proteinExistence type="predicted"/>
<dbReference type="NCBIfam" id="TIGR01549">
    <property type="entry name" value="HAD-SF-IA-v1"/>
    <property type="match status" value="1"/>
</dbReference>
<dbReference type="FunFam" id="3.40.50.1000:FF:000022">
    <property type="entry name" value="Phosphoglycolate phosphatase"/>
    <property type="match status" value="1"/>
</dbReference>
<dbReference type="STRING" id="1236220.SAMN04488112_1029"/>
<dbReference type="Gene3D" id="1.10.150.240">
    <property type="entry name" value="Putative phosphatase, domain 2"/>
    <property type="match status" value="1"/>
</dbReference>
<dbReference type="GO" id="GO:0008967">
    <property type="term" value="F:phosphoglycolate phosphatase activity"/>
    <property type="evidence" value="ECO:0007669"/>
    <property type="project" value="TreeGrafter"/>
</dbReference>
<dbReference type="Pfam" id="PF13419">
    <property type="entry name" value="HAD_2"/>
    <property type="match status" value="1"/>
</dbReference>
<dbReference type="PANTHER" id="PTHR43434">
    <property type="entry name" value="PHOSPHOGLYCOLATE PHOSPHATASE"/>
    <property type="match status" value="1"/>
</dbReference>
<dbReference type="InterPro" id="IPR041492">
    <property type="entry name" value="HAD_2"/>
</dbReference>
<gene>
    <name evidence="1" type="ORF">SAMN04488112_1029</name>
</gene>
<dbReference type="PRINTS" id="PR00413">
    <property type="entry name" value="HADHALOGNASE"/>
</dbReference>
<reference evidence="1 2" key="1">
    <citation type="submission" date="2016-10" db="EMBL/GenBank/DDBJ databases">
        <authorList>
            <person name="de Groot N.N."/>
        </authorList>
    </citation>
    <scope>NUCLEOTIDE SEQUENCE [LARGE SCALE GENOMIC DNA]</scope>
    <source>
        <strain evidence="1 2">DSM 45514</strain>
    </source>
</reference>
<dbReference type="SFLD" id="SFLDS00003">
    <property type="entry name" value="Haloacid_Dehalogenase"/>
    <property type="match status" value="1"/>
</dbReference>
<dbReference type="SUPFAM" id="SSF56784">
    <property type="entry name" value="HAD-like"/>
    <property type="match status" value="1"/>
</dbReference>
<accession>A0A1G6I247</accession>
<evidence type="ECO:0000313" key="1">
    <source>
        <dbReference type="EMBL" id="SDC00488.1"/>
    </source>
</evidence>
<protein>
    <submittedName>
        <fullName evidence="1">Pyrophosphatase PpaX</fullName>
    </submittedName>
</protein>
<dbReference type="InterPro" id="IPR023198">
    <property type="entry name" value="PGP-like_dom2"/>
</dbReference>
<dbReference type="InterPro" id="IPR036412">
    <property type="entry name" value="HAD-like_sf"/>
</dbReference>
<dbReference type="GO" id="GO:0006281">
    <property type="term" value="P:DNA repair"/>
    <property type="evidence" value="ECO:0007669"/>
    <property type="project" value="TreeGrafter"/>
</dbReference>
<dbReference type="NCBIfam" id="TIGR01509">
    <property type="entry name" value="HAD-SF-IA-v3"/>
    <property type="match status" value="1"/>
</dbReference>